<name>A0AA95KKB8_9GAMM</name>
<protein>
    <submittedName>
        <fullName evidence="4">TIGR01777 family oxidoreductase</fullName>
    </submittedName>
</protein>
<dbReference type="InterPro" id="IPR010099">
    <property type="entry name" value="SDR39U1"/>
</dbReference>
<dbReference type="AlphaFoldDB" id="A0AA95KKB8"/>
<comment type="similarity">
    <text evidence="1">Belongs to the NAD(P)-dependent epimerase/dehydratase family. SDR39U1 subfamily.</text>
</comment>
<dbReference type="KEGG" id="tdu:QJT80_01810"/>
<evidence type="ECO:0000259" key="2">
    <source>
        <dbReference type="Pfam" id="PF01370"/>
    </source>
</evidence>
<feature type="domain" description="DUF1731" evidence="3">
    <location>
        <begin position="264"/>
        <end position="310"/>
    </location>
</feature>
<dbReference type="PANTHER" id="PTHR11092">
    <property type="entry name" value="SUGAR NUCLEOTIDE EPIMERASE RELATED"/>
    <property type="match status" value="1"/>
</dbReference>
<reference evidence="4" key="2">
    <citation type="submission" date="2023-04" db="EMBL/GenBank/DDBJ databases">
        <authorList>
            <person name="Beletskiy A.V."/>
            <person name="Mardanov A.V."/>
            <person name="Ravin N.V."/>
        </authorList>
    </citation>
    <scope>NUCLEOTIDE SEQUENCE</scope>
    <source>
        <strain evidence="4">GKL-01</strain>
    </source>
</reference>
<dbReference type="Pfam" id="PF08338">
    <property type="entry name" value="DUF1731"/>
    <property type="match status" value="1"/>
</dbReference>
<accession>A0AA95KKB8</accession>
<reference evidence="4" key="1">
    <citation type="journal article" date="2023" name="Int. J. Mol. Sci.">
        <title>Metagenomics Revealed a New Genus 'Candidatus Thiocaldithrix dubininis' gen. nov., sp. nov. and a New Species 'Candidatus Thiothrix putei' sp. nov. in the Family Thiotrichaceae, Some Members of Which Have Traits of Both Na+- and H+-Motive Energetics.</title>
        <authorList>
            <person name="Ravin N.V."/>
            <person name="Muntyan M.S."/>
            <person name="Smolyakov D.D."/>
            <person name="Rudenko T.S."/>
            <person name="Beletsky A.V."/>
            <person name="Mardanov A.V."/>
            <person name="Grabovich M.Y."/>
        </authorList>
    </citation>
    <scope>NUCLEOTIDE SEQUENCE</scope>
    <source>
        <strain evidence="4">GKL-01</strain>
    </source>
</reference>
<gene>
    <name evidence="4" type="ORF">QJT80_01810</name>
</gene>
<dbReference type="InterPro" id="IPR036291">
    <property type="entry name" value="NAD(P)-bd_dom_sf"/>
</dbReference>
<evidence type="ECO:0000256" key="1">
    <source>
        <dbReference type="ARBA" id="ARBA00009353"/>
    </source>
</evidence>
<feature type="domain" description="NAD-dependent epimerase/dehydratase" evidence="2">
    <location>
        <begin position="12"/>
        <end position="220"/>
    </location>
</feature>
<evidence type="ECO:0000313" key="4">
    <source>
        <dbReference type="EMBL" id="WGZ91217.1"/>
    </source>
</evidence>
<dbReference type="EMBL" id="CP124755">
    <property type="protein sequence ID" value="WGZ91217.1"/>
    <property type="molecule type" value="Genomic_DNA"/>
</dbReference>
<evidence type="ECO:0000259" key="3">
    <source>
        <dbReference type="Pfam" id="PF08338"/>
    </source>
</evidence>
<dbReference type="InterPro" id="IPR013549">
    <property type="entry name" value="DUF1731"/>
</dbReference>
<sequence>MHTTFFTQPQQILVTGGTGFVGQHLIKALQSDGHQVWVLTRHAKKAQALFKQSVQVVTGLDQLKQPIDVVINLAGARILGQRWTTARKAELYKSRVGLTNKLVAWIAKTPSKPKLLLGASAIGYYGIQAQGDNHDLTETSPPQAIFMSELVQAWEQANAQACQYGVKVAVMRFGLVLGNDGGALPMMLLPIKLGLGGKMGSGQQWLSWMHIEDLVRATAHIGILSLQAAADFTPYNFTSPQPVHQVEFAQTAAQLLHRPAFMPAPALPVRLLLGEQADLLLEGQKVLPQALLDSHFEFRYADLTSALSALVTA</sequence>
<dbReference type="InterPro" id="IPR001509">
    <property type="entry name" value="Epimerase_deHydtase"/>
</dbReference>
<dbReference type="NCBIfam" id="TIGR01777">
    <property type="entry name" value="yfcH"/>
    <property type="match status" value="1"/>
</dbReference>
<proteinExistence type="inferred from homology"/>
<dbReference type="PANTHER" id="PTHR11092:SF0">
    <property type="entry name" value="EPIMERASE FAMILY PROTEIN SDR39U1"/>
    <property type="match status" value="1"/>
</dbReference>
<dbReference type="Gene3D" id="3.40.50.720">
    <property type="entry name" value="NAD(P)-binding Rossmann-like Domain"/>
    <property type="match status" value="1"/>
</dbReference>
<dbReference type="SUPFAM" id="SSF51735">
    <property type="entry name" value="NAD(P)-binding Rossmann-fold domains"/>
    <property type="match status" value="1"/>
</dbReference>
<organism evidence="4">
    <name type="scientific">Candidatus Thiocaldithrix dubininis</name>
    <dbReference type="NCBI Taxonomy" id="3080823"/>
    <lineage>
        <taxon>Bacteria</taxon>
        <taxon>Pseudomonadati</taxon>
        <taxon>Pseudomonadota</taxon>
        <taxon>Gammaproteobacteria</taxon>
        <taxon>Thiotrichales</taxon>
        <taxon>Thiotrichaceae</taxon>
        <taxon>Candidatus Thiocaldithrix</taxon>
    </lineage>
</organism>
<dbReference type="Proteomes" id="UP001300672">
    <property type="component" value="Chromosome"/>
</dbReference>
<dbReference type="Pfam" id="PF01370">
    <property type="entry name" value="Epimerase"/>
    <property type="match status" value="1"/>
</dbReference>